<dbReference type="Proteomes" id="UP000693672">
    <property type="component" value="Unassembled WGS sequence"/>
</dbReference>
<comment type="similarity">
    <text evidence="1">Belongs to the GerABKA family.</text>
</comment>
<evidence type="ECO:0000256" key="2">
    <source>
        <dbReference type="ARBA" id="ARBA00023136"/>
    </source>
</evidence>
<keyword evidence="3" id="KW-0812">Transmembrane</keyword>
<protein>
    <submittedName>
        <fullName evidence="4">Spore germination protein XA</fullName>
    </submittedName>
</protein>
<dbReference type="AlphaFoldDB" id="A0A916K798"/>
<organism evidence="4 5">
    <name type="scientific">Paenibacillus solanacearum</name>
    <dbReference type="NCBI Taxonomy" id="2048548"/>
    <lineage>
        <taxon>Bacteria</taxon>
        <taxon>Bacillati</taxon>
        <taxon>Bacillota</taxon>
        <taxon>Bacilli</taxon>
        <taxon>Bacillales</taxon>
        <taxon>Paenibacillaceae</taxon>
        <taxon>Paenibacillus</taxon>
    </lineage>
</organism>
<dbReference type="GO" id="GO:0016020">
    <property type="term" value="C:membrane"/>
    <property type="evidence" value="ECO:0007669"/>
    <property type="project" value="InterPro"/>
</dbReference>
<dbReference type="InterPro" id="IPR004995">
    <property type="entry name" value="Spore_Ger"/>
</dbReference>
<reference evidence="4" key="1">
    <citation type="submission" date="2021-06" db="EMBL/GenBank/DDBJ databases">
        <authorList>
            <person name="Criscuolo A."/>
        </authorList>
    </citation>
    <scope>NUCLEOTIDE SEQUENCE</scope>
    <source>
        <strain evidence="4">CIP111600</strain>
    </source>
</reference>
<evidence type="ECO:0000313" key="5">
    <source>
        <dbReference type="Proteomes" id="UP000693672"/>
    </source>
</evidence>
<feature type="transmembrane region" description="Helical" evidence="3">
    <location>
        <begin position="384"/>
        <end position="403"/>
    </location>
</feature>
<comment type="caution">
    <text evidence="4">The sequence shown here is derived from an EMBL/GenBank/DDBJ whole genome shotgun (WGS) entry which is preliminary data.</text>
</comment>
<dbReference type="PANTHER" id="PTHR22550:SF5">
    <property type="entry name" value="LEUCINE ZIPPER PROTEIN 4"/>
    <property type="match status" value="1"/>
</dbReference>
<evidence type="ECO:0000313" key="4">
    <source>
        <dbReference type="EMBL" id="CAG7650454.1"/>
    </source>
</evidence>
<dbReference type="PIRSF" id="PIRSF005690">
    <property type="entry name" value="GerBA"/>
    <property type="match status" value="1"/>
</dbReference>
<feature type="transmembrane region" description="Helical" evidence="3">
    <location>
        <begin position="290"/>
        <end position="309"/>
    </location>
</feature>
<dbReference type="PANTHER" id="PTHR22550">
    <property type="entry name" value="SPORE GERMINATION PROTEIN"/>
    <property type="match status" value="1"/>
</dbReference>
<evidence type="ECO:0000256" key="3">
    <source>
        <dbReference type="SAM" id="Phobius"/>
    </source>
</evidence>
<proteinExistence type="inferred from homology"/>
<keyword evidence="5" id="KW-1185">Reference proteome</keyword>
<keyword evidence="2 3" id="KW-0472">Membrane</keyword>
<dbReference type="RefSeq" id="WP_218095764.1">
    <property type="nucleotide sequence ID" value="NZ_CAJVAS010000053.1"/>
</dbReference>
<dbReference type="EMBL" id="CAJVAS010000053">
    <property type="protein sequence ID" value="CAG7650454.1"/>
    <property type="molecule type" value="Genomic_DNA"/>
</dbReference>
<sequence length="494" mass="54212">MNQPTREPSTRWTELKLRTLFEQSADVQIQMFRLGEGGSSSDLLMIYSEGLCDSSQIGKVILPELTHAYRQTGFGPLQKGHVFGSLPLIAFEGDACEQSIVDAVFQGDLLVVFVETGTVYKLAICKRPSRTPDESSVEISIKGPRDGFVEDVTINIALIRKRIRSNSLCCESVILGSRTRTRVGLLYIRDIISPGILNEVRSRLENIKVDGIYSIGQLEEALSDVKYSLFPLLHFTGRPDFVVASLLAGRFIIIVDGNPMVLIGPATFALTLKSPEDIHFGFQYVSFSRLLRIASFWVSIVLPGFWVSLTAFHQDQIPFQLMATISVARIGIPFSAQVEMFLLLVLLEIFREAGIRLPSSIGQTLTVIGGLIIGDAAIRAGLVSPSVVVVGAITAVMGATLINQSMSSAVGIMRFAIFLVSSILGMYGLILGLILLVFYMSRLKSFGIPYFAPLSPPAFRDMTDAYLRVPWNKLRNRPSVLHPTDPDHQGNGGP</sequence>
<feature type="transmembrane region" description="Helical" evidence="3">
    <location>
        <begin position="321"/>
        <end position="347"/>
    </location>
</feature>
<evidence type="ECO:0000256" key="1">
    <source>
        <dbReference type="ARBA" id="ARBA00005278"/>
    </source>
</evidence>
<gene>
    <name evidence="4" type="primary">gerXA_4</name>
    <name evidence="4" type="ORF">PAESOLCIP111_06085</name>
</gene>
<name>A0A916K798_9BACL</name>
<feature type="transmembrane region" description="Helical" evidence="3">
    <location>
        <begin position="415"/>
        <end position="440"/>
    </location>
</feature>
<keyword evidence="3" id="KW-1133">Transmembrane helix</keyword>
<dbReference type="Pfam" id="PF03323">
    <property type="entry name" value="GerA"/>
    <property type="match status" value="1"/>
</dbReference>
<accession>A0A916K798</accession>
<dbReference type="InterPro" id="IPR050768">
    <property type="entry name" value="UPF0353/GerABKA_families"/>
</dbReference>
<dbReference type="GO" id="GO:0009847">
    <property type="term" value="P:spore germination"/>
    <property type="evidence" value="ECO:0007669"/>
    <property type="project" value="InterPro"/>
</dbReference>